<evidence type="ECO:0000256" key="2">
    <source>
        <dbReference type="ARBA" id="ARBA00022448"/>
    </source>
</evidence>
<accession>A0A449AJN2</accession>
<keyword evidence="8" id="KW-0614">Plasmid</keyword>
<dbReference type="GO" id="GO:0015232">
    <property type="term" value="F:heme transmembrane transporter activity"/>
    <property type="evidence" value="ECO:0007669"/>
    <property type="project" value="InterPro"/>
</dbReference>
<proteinExistence type="predicted"/>
<comment type="subcellular location">
    <subcellularLocation>
        <location evidence="1">Membrane</location>
        <topology evidence="1">Multi-pass membrane protein</topology>
    </subcellularLocation>
</comment>
<evidence type="ECO:0000313" key="7">
    <source>
        <dbReference type="EMBL" id="VEU64576.1"/>
    </source>
</evidence>
<dbReference type="EMBL" id="LR214987">
    <property type="protein sequence ID" value="VEU65122.1"/>
    <property type="molecule type" value="Genomic_DNA"/>
</dbReference>
<organism evidence="8 9">
    <name type="scientific">Mycoplasmopsis cynos</name>
    <dbReference type="NCBI Taxonomy" id="171284"/>
    <lineage>
        <taxon>Bacteria</taxon>
        <taxon>Bacillati</taxon>
        <taxon>Mycoplasmatota</taxon>
        <taxon>Mycoplasmoidales</taxon>
        <taxon>Metamycoplasmataceae</taxon>
        <taxon>Mycoplasmopsis</taxon>
    </lineage>
</organism>
<dbReference type="RefSeq" id="WP_129720506.1">
    <property type="nucleotide sequence ID" value="NZ_LR214986.1"/>
</dbReference>
<dbReference type="InterPro" id="IPR026218">
    <property type="entry name" value="HRG"/>
</dbReference>
<keyword evidence="4 6" id="KW-1133">Transmembrane helix</keyword>
<dbReference type="Pfam" id="PF16954">
    <property type="entry name" value="HRG"/>
    <property type="match status" value="1"/>
</dbReference>
<evidence type="ECO:0000256" key="3">
    <source>
        <dbReference type="ARBA" id="ARBA00022692"/>
    </source>
</evidence>
<sequence>MQAIVQKLKEKQDLHRKKLRIYSILDNVFSFVIILLNVSSIALAIWALVKLVLISKKEHITNQSLSFILLITFVVLLIISFLLTIFLAIYKHNTKNSEYHKVLNTLNYINDKYKAKKLSDTDLSIILDALWEKISLKQKQTIKKILKKELKSTNKVGK</sequence>
<evidence type="ECO:0000313" key="9">
    <source>
        <dbReference type="Proteomes" id="UP000289506"/>
    </source>
</evidence>
<feature type="transmembrane region" description="Helical" evidence="6">
    <location>
        <begin position="21"/>
        <end position="47"/>
    </location>
</feature>
<dbReference type="Proteomes" id="UP000289506">
    <property type="component" value="Plasmid 14"/>
</dbReference>
<evidence type="ECO:0000256" key="6">
    <source>
        <dbReference type="SAM" id="Phobius"/>
    </source>
</evidence>
<evidence type="ECO:0000256" key="4">
    <source>
        <dbReference type="ARBA" id="ARBA00022989"/>
    </source>
</evidence>
<evidence type="ECO:0000256" key="1">
    <source>
        <dbReference type="ARBA" id="ARBA00004141"/>
    </source>
</evidence>
<dbReference type="EMBL" id="LR214986">
    <property type="protein sequence ID" value="VEU64576.1"/>
    <property type="molecule type" value="Genomic_DNA"/>
</dbReference>
<dbReference type="GO" id="GO:0016020">
    <property type="term" value="C:membrane"/>
    <property type="evidence" value="ECO:0007669"/>
    <property type="project" value="UniProtKB-SubCell"/>
</dbReference>
<dbReference type="AlphaFoldDB" id="A0A449AJN2"/>
<gene>
    <name evidence="7" type="ORF">NCTC10142_00330</name>
    <name evidence="8" type="ORF">NCTC10142_00905</name>
</gene>
<reference evidence="8 9" key="1">
    <citation type="submission" date="2019-01" db="EMBL/GenBank/DDBJ databases">
        <authorList>
            <consortium name="Pathogen Informatics"/>
        </authorList>
    </citation>
    <scope>NUCLEOTIDE SEQUENCE [LARGE SCALE GENOMIC DNA]</scope>
    <source>
        <strain evidence="8 9">NCTC10142</strain>
        <plasmid evidence="9">13</plasmid>
        <plasmid evidence="9">14</plasmid>
    </source>
</reference>
<feature type="transmembrane region" description="Helical" evidence="6">
    <location>
        <begin position="67"/>
        <end position="90"/>
    </location>
</feature>
<geneLocation type="plasmid" evidence="8 9">
    <name>14</name>
</geneLocation>
<evidence type="ECO:0000313" key="8">
    <source>
        <dbReference type="EMBL" id="VEU65122.1"/>
    </source>
</evidence>
<geneLocation type="plasmid" evidence="7 9">
    <name>13</name>
</geneLocation>
<keyword evidence="2" id="KW-0813">Transport</keyword>
<protein>
    <submittedName>
        <fullName evidence="8">Uncharacterized protein</fullName>
    </submittedName>
</protein>
<evidence type="ECO:0000256" key="5">
    <source>
        <dbReference type="ARBA" id="ARBA00023136"/>
    </source>
</evidence>
<keyword evidence="5 6" id="KW-0472">Membrane</keyword>
<keyword evidence="3 6" id="KW-0812">Transmembrane</keyword>
<name>A0A449AJN2_9BACT</name>
<dbReference type="Proteomes" id="UP000289506">
    <property type="component" value="Plasmid 13"/>
</dbReference>